<gene>
    <name evidence="3" type="ORF">H9962_01280</name>
</gene>
<proteinExistence type="predicted"/>
<keyword evidence="3" id="KW-0503">Monooxygenase</keyword>
<evidence type="ECO:0000313" key="4">
    <source>
        <dbReference type="Proteomes" id="UP000824225"/>
    </source>
</evidence>
<evidence type="ECO:0000256" key="1">
    <source>
        <dbReference type="SAM" id="MobiDB-lite"/>
    </source>
</evidence>
<name>A0A9D2HAY4_9BACT</name>
<sequence length="129" mass="14702">MPKESQQHKIVVLFEVTPTAEGRQRYLELAASLKKLLAEAKGFIRAERFSSLTEEGKLLSMNLWESEDDVDAWRNTLDHRISQMEGRNKLFKKYTITVASVIREYGNTSREQAPSDSNLHLASNTNGCE</sequence>
<dbReference type="InterPro" id="IPR052936">
    <property type="entry name" value="Jasmonate_Hydroxylase-like"/>
</dbReference>
<dbReference type="PROSITE" id="PS51725">
    <property type="entry name" value="ABM"/>
    <property type="match status" value="1"/>
</dbReference>
<evidence type="ECO:0000313" key="3">
    <source>
        <dbReference type="EMBL" id="HJA07813.1"/>
    </source>
</evidence>
<dbReference type="GO" id="GO:0004497">
    <property type="term" value="F:monooxygenase activity"/>
    <property type="evidence" value="ECO:0007669"/>
    <property type="project" value="UniProtKB-KW"/>
</dbReference>
<keyword evidence="3" id="KW-0560">Oxidoreductase</keyword>
<feature type="domain" description="ABM" evidence="2">
    <location>
        <begin position="10"/>
        <end position="98"/>
    </location>
</feature>
<protein>
    <submittedName>
        <fullName evidence="3">Antibiotic biosynthesis monooxygenase</fullName>
    </submittedName>
</protein>
<reference evidence="3" key="1">
    <citation type="journal article" date="2021" name="PeerJ">
        <title>Extensive microbial diversity within the chicken gut microbiome revealed by metagenomics and culture.</title>
        <authorList>
            <person name="Gilroy R."/>
            <person name="Ravi A."/>
            <person name="Getino M."/>
            <person name="Pursley I."/>
            <person name="Horton D.L."/>
            <person name="Alikhan N.F."/>
            <person name="Baker D."/>
            <person name="Gharbi K."/>
            <person name="Hall N."/>
            <person name="Watson M."/>
            <person name="Adriaenssens E.M."/>
            <person name="Foster-Nyarko E."/>
            <person name="Jarju S."/>
            <person name="Secka A."/>
            <person name="Antonio M."/>
            <person name="Oren A."/>
            <person name="Chaudhuri R.R."/>
            <person name="La Ragione R."/>
            <person name="Hildebrand F."/>
            <person name="Pallen M.J."/>
        </authorList>
    </citation>
    <scope>NUCLEOTIDE SEQUENCE</scope>
    <source>
        <strain evidence="3">CHK186-16707</strain>
    </source>
</reference>
<dbReference type="AlphaFoldDB" id="A0A9D2HAY4"/>
<dbReference type="InterPro" id="IPR007138">
    <property type="entry name" value="ABM_dom"/>
</dbReference>
<dbReference type="PANTHER" id="PTHR37811">
    <property type="entry name" value="BLL5343 PROTEIN"/>
    <property type="match status" value="1"/>
</dbReference>
<dbReference type="Gene3D" id="3.30.70.100">
    <property type="match status" value="1"/>
</dbReference>
<evidence type="ECO:0000259" key="2">
    <source>
        <dbReference type="PROSITE" id="PS51725"/>
    </source>
</evidence>
<dbReference type="EMBL" id="DXAN01000003">
    <property type="protein sequence ID" value="HJA07813.1"/>
    <property type="molecule type" value="Genomic_DNA"/>
</dbReference>
<dbReference type="Pfam" id="PF03992">
    <property type="entry name" value="ABM"/>
    <property type="match status" value="1"/>
</dbReference>
<dbReference type="PANTHER" id="PTHR37811:SF2">
    <property type="entry name" value="ABM DOMAIN-CONTAINING PROTEIN"/>
    <property type="match status" value="1"/>
</dbReference>
<accession>A0A9D2HAY4</accession>
<comment type="caution">
    <text evidence="3">The sequence shown here is derived from an EMBL/GenBank/DDBJ whole genome shotgun (WGS) entry which is preliminary data.</text>
</comment>
<organism evidence="3 4">
    <name type="scientific">Candidatus Mailhella merdigallinarum</name>
    <dbReference type="NCBI Taxonomy" id="2838658"/>
    <lineage>
        <taxon>Bacteria</taxon>
        <taxon>Pseudomonadati</taxon>
        <taxon>Thermodesulfobacteriota</taxon>
        <taxon>Desulfovibrionia</taxon>
        <taxon>Desulfovibrionales</taxon>
        <taxon>Desulfovibrionaceae</taxon>
        <taxon>Mailhella</taxon>
    </lineage>
</organism>
<reference evidence="3" key="2">
    <citation type="submission" date="2021-04" db="EMBL/GenBank/DDBJ databases">
        <authorList>
            <person name="Gilroy R."/>
        </authorList>
    </citation>
    <scope>NUCLEOTIDE SEQUENCE</scope>
    <source>
        <strain evidence="3">CHK186-16707</strain>
    </source>
</reference>
<feature type="region of interest" description="Disordered" evidence="1">
    <location>
        <begin position="109"/>
        <end position="129"/>
    </location>
</feature>
<dbReference type="SUPFAM" id="SSF54909">
    <property type="entry name" value="Dimeric alpha+beta barrel"/>
    <property type="match status" value="1"/>
</dbReference>
<dbReference type="InterPro" id="IPR011008">
    <property type="entry name" value="Dimeric_a/b-barrel"/>
</dbReference>
<dbReference type="Proteomes" id="UP000824225">
    <property type="component" value="Unassembled WGS sequence"/>
</dbReference>